<dbReference type="Gene3D" id="1.10.10.60">
    <property type="entry name" value="Homeodomain-like"/>
    <property type="match status" value="1"/>
</dbReference>
<dbReference type="NCBIfam" id="NF033550">
    <property type="entry name" value="transpos_ISL3"/>
    <property type="match status" value="1"/>
</dbReference>
<feature type="compositionally biased region" description="Basic and acidic residues" evidence="1">
    <location>
        <begin position="135"/>
        <end position="155"/>
    </location>
</feature>
<dbReference type="PANTHER" id="PTHR33498">
    <property type="entry name" value="TRANSPOSASE FOR INSERTION SEQUENCE ELEMENT IS1557"/>
    <property type="match status" value="1"/>
</dbReference>
<evidence type="ECO:0000313" key="4">
    <source>
        <dbReference type="Proteomes" id="UP000287171"/>
    </source>
</evidence>
<reference evidence="4" key="1">
    <citation type="submission" date="2018-12" db="EMBL/GenBank/DDBJ databases">
        <title>Tengunoibacter tsumagoiensis gen. nov., sp. nov., Dictyobacter kobayashii sp. nov., D. alpinus sp. nov., and D. joshuensis sp. nov. and description of Dictyobacteraceae fam. nov. within the order Ktedonobacterales isolated from Tengu-no-mugimeshi.</title>
        <authorList>
            <person name="Wang C.M."/>
            <person name="Zheng Y."/>
            <person name="Sakai Y."/>
            <person name="Toyoda A."/>
            <person name="Minakuchi Y."/>
            <person name="Abe K."/>
            <person name="Yokota A."/>
            <person name="Yabe S."/>
        </authorList>
    </citation>
    <scope>NUCLEOTIDE SEQUENCE [LARGE SCALE GENOMIC DNA]</scope>
    <source>
        <strain evidence="4">Uno16</strain>
    </source>
</reference>
<feature type="region of interest" description="Disordered" evidence="1">
    <location>
        <begin position="125"/>
        <end position="155"/>
    </location>
</feature>
<dbReference type="PANTHER" id="PTHR33498:SF1">
    <property type="entry name" value="TRANSPOSASE FOR INSERTION SEQUENCE ELEMENT IS1557"/>
    <property type="match status" value="1"/>
</dbReference>
<dbReference type="InterPro" id="IPR047951">
    <property type="entry name" value="Transpos_ISL3"/>
</dbReference>
<dbReference type="Proteomes" id="UP000287171">
    <property type="component" value="Unassembled WGS sequence"/>
</dbReference>
<accession>A0A402B1A1</accession>
<keyword evidence="4" id="KW-1185">Reference proteome</keyword>
<gene>
    <name evidence="3" type="ORF">KDA_06150</name>
</gene>
<evidence type="ECO:0000259" key="2">
    <source>
        <dbReference type="PROSITE" id="PS50531"/>
    </source>
</evidence>
<evidence type="ECO:0000256" key="1">
    <source>
        <dbReference type="SAM" id="MobiDB-lite"/>
    </source>
</evidence>
<protein>
    <recommendedName>
        <fullName evidence="2">HTH IS21-type domain-containing protein</fullName>
    </recommendedName>
</protein>
<dbReference type="AlphaFoldDB" id="A0A402B1A1"/>
<evidence type="ECO:0000313" key="3">
    <source>
        <dbReference type="EMBL" id="GCE25131.1"/>
    </source>
</evidence>
<dbReference type="EMBL" id="BIFT01000001">
    <property type="protein sequence ID" value="GCE25131.1"/>
    <property type="molecule type" value="Genomic_DNA"/>
</dbReference>
<dbReference type="PROSITE" id="PS50531">
    <property type="entry name" value="HTH_IS21"/>
    <property type="match status" value="1"/>
</dbReference>
<dbReference type="SUPFAM" id="SSF46689">
    <property type="entry name" value="Homeodomain-like"/>
    <property type="match status" value="1"/>
</dbReference>
<dbReference type="Pfam" id="PF01610">
    <property type="entry name" value="DDE_Tnp_ISL3"/>
    <property type="match status" value="2"/>
</dbReference>
<organism evidence="3 4">
    <name type="scientific">Dictyobacter alpinus</name>
    <dbReference type="NCBI Taxonomy" id="2014873"/>
    <lineage>
        <taxon>Bacteria</taxon>
        <taxon>Bacillati</taxon>
        <taxon>Chloroflexota</taxon>
        <taxon>Ktedonobacteria</taxon>
        <taxon>Ktedonobacterales</taxon>
        <taxon>Dictyobacteraceae</taxon>
        <taxon>Dictyobacter</taxon>
    </lineage>
</organism>
<dbReference type="InterPro" id="IPR002560">
    <property type="entry name" value="Transposase_DDE"/>
</dbReference>
<feature type="domain" description="HTH IS21-type" evidence="2">
    <location>
        <begin position="161"/>
        <end position="223"/>
    </location>
</feature>
<proteinExistence type="predicted"/>
<dbReference type="InterPro" id="IPR017894">
    <property type="entry name" value="HTH_IS21_transposase_type"/>
</dbReference>
<dbReference type="InterPro" id="IPR009057">
    <property type="entry name" value="Homeodomain-like_sf"/>
</dbReference>
<name>A0A402B1A1_9CHLR</name>
<sequence>MGVHVSRMTVLFSLHLLPLPSVGKIIRVGIDDFAWKRGVRYGTVLIDLDSHEIIDMLPDREAESVKTWLASHPEVEIVSRDRGGAYSDGAAQGAPQAIQCADRWHLCKNLGDAVESYLKRQSLSIPAPSAPVPTSEKKEKPTYEQRRQERRSQATFERKQEIVERVREMHTQGRSGHDIAAELGLARGTVRKYLHIEGPVRIAPRTRKPSLIDPYYEYLCQRWNEETPTAQQLFEELQEKGYQGGISILKEVVTRLRRGLSGMKYPPQSIYTKKMPAMLSARELRWLLAKREDNLTAEEKHGLTKLFESSQEVGQLYCFLQSFLRMVRELKPDLLNGWMKEVRESKIQELVSFVNGIDRDYDAVRAGLTYSWSQGPVEGTINKIKTHKRLMYGRASFSLLRTKMLHQKVS</sequence>
<comment type="caution">
    <text evidence="3">The sequence shown here is derived from an EMBL/GenBank/DDBJ whole genome shotgun (WGS) entry which is preliminary data.</text>
</comment>